<dbReference type="Gene3D" id="1.10.1040.10">
    <property type="entry name" value="N-(1-d-carboxylethyl)-l-norvaline Dehydrogenase, domain 2"/>
    <property type="match status" value="1"/>
</dbReference>
<dbReference type="GO" id="GO:0051287">
    <property type="term" value="F:NAD binding"/>
    <property type="evidence" value="ECO:0007669"/>
    <property type="project" value="InterPro"/>
</dbReference>
<dbReference type="PANTHER" id="PTHR43580:SF3">
    <property type="entry name" value="6-PHOSPHOGLUCONATE DEHYDROGENASE FAMILY PROTEIN (AFU_ORTHOLOGUE AFUA_2G11600)"/>
    <property type="match status" value="1"/>
</dbReference>
<evidence type="ECO:0000256" key="1">
    <source>
        <dbReference type="ARBA" id="ARBA00007598"/>
    </source>
</evidence>
<dbReference type="STRING" id="2010991.A0A3M2S9B1"/>
<dbReference type="AlphaFoldDB" id="A0A3M2S9B1"/>
<dbReference type="InterPro" id="IPR036291">
    <property type="entry name" value="NAD(P)-bd_dom_sf"/>
</dbReference>
<evidence type="ECO:0000256" key="4">
    <source>
        <dbReference type="PIRSR" id="PIRSR000103-1"/>
    </source>
</evidence>
<evidence type="ECO:0000256" key="2">
    <source>
        <dbReference type="ARBA" id="ARBA00023002"/>
    </source>
</evidence>
<dbReference type="PIRSF" id="PIRSF000103">
    <property type="entry name" value="HIBADH"/>
    <property type="match status" value="1"/>
</dbReference>
<dbReference type="OrthoDB" id="435038at2759"/>
<dbReference type="EMBL" id="NKUJ01000101">
    <property type="protein sequence ID" value="RMJ13745.1"/>
    <property type="molecule type" value="Genomic_DNA"/>
</dbReference>
<feature type="domain" description="6-phosphogluconate dehydrogenase NADP-binding" evidence="5">
    <location>
        <begin position="7"/>
        <end position="161"/>
    </location>
</feature>
<evidence type="ECO:0000259" key="5">
    <source>
        <dbReference type="Pfam" id="PF03446"/>
    </source>
</evidence>
<keyword evidence="3" id="KW-0520">NAD</keyword>
<proteinExistence type="inferred from homology"/>
<reference evidence="7 8" key="1">
    <citation type="submission" date="2017-06" db="EMBL/GenBank/DDBJ databases">
        <title>Comparative genomic analysis of Ambrosia Fusariam Clade fungi.</title>
        <authorList>
            <person name="Stajich J.E."/>
            <person name="Carrillo J."/>
            <person name="Kijimoto T."/>
            <person name="Eskalen A."/>
            <person name="O'Donnell K."/>
            <person name="Kasson M."/>
        </authorList>
    </citation>
    <scope>NUCLEOTIDE SEQUENCE [LARGE SCALE GENOMIC DNA]</scope>
    <source>
        <strain evidence="7">UCR3666</strain>
    </source>
</reference>
<gene>
    <name evidence="7" type="ORF">CDV36_006588</name>
</gene>
<dbReference type="Pfam" id="PF03446">
    <property type="entry name" value="NAD_binding_2"/>
    <property type="match status" value="1"/>
</dbReference>
<sequence>MAPTLLWIGLGNMGRGITKNIVEKGNLDGPLLLFNRSTQRATDHSNSLPQGKSEVVTSLSEGVSRADVIFSCVANDEAVQETYKTILEGDVKGKLFIETSTIHPDTTEALAKDVIAKGGEFVAAPIFGTPVMADMGLLIGVLAGPAASVTKAKVWFKGVTAVAEIDMSNQPYSKALKLKVLGNTFILNMVEQLAEAHVVAEKTGLGTDVLHQFVDSLFGGAYAACSAQMLRGDYHKKEPLFAVDLARKDARHALSLAKDVGATLHNIETVDAHLAQLKEHAGPSVDMTGIYGAVRKEAGLEYENN</sequence>
<dbReference type="InterPro" id="IPR008927">
    <property type="entry name" value="6-PGluconate_DH-like_C_sf"/>
</dbReference>
<dbReference type="InterPro" id="IPR015815">
    <property type="entry name" value="HIBADH-related"/>
</dbReference>
<accession>A0A3M2S9B1</accession>
<dbReference type="InterPro" id="IPR051265">
    <property type="entry name" value="HIBADH-related_NP60_sf"/>
</dbReference>
<organism evidence="7 8">
    <name type="scientific">Fusarium kuroshium</name>
    <dbReference type="NCBI Taxonomy" id="2010991"/>
    <lineage>
        <taxon>Eukaryota</taxon>
        <taxon>Fungi</taxon>
        <taxon>Dikarya</taxon>
        <taxon>Ascomycota</taxon>
        <taxon>Pezizomycotina</taxon>
        <taxon>Sordariomycetes</taxon>
        <taxon>Hypocreomycetidae</taxon>
        <taxon>Hypocreales</taxon>
        <taxon>Nectriaceae</taxon>
        <taxon>Fusarium</taxon>
        <taxon>Fusarium solani species complex</taxon>
    </lineage>
</organism>
<name>A0A3M2S9B1_9HYPO</name>
<dbReference type="GO" id="GO:0016491">
    <property type="term" value="F:oxidoreductase activity"/>
    <property type="evidence" value="ECO:0007669"/>
    <property type="project" value="UniProtKB-KW"/>
</dbReference>
<evidence type="ECO:0000313" key="7">
    <source>
        <dbReference type="EMBL" id="RMJ13745.1"/>
    </source>
</evidence>
<feature type="domain" description="3-hydroxyisobutyrate dehydrogenase-like NAD-binding" evidence="6">
    <location>
        <begin position="178"/>
        <end position="292"/>
    </location>
</feature>
<comment type="similarity">
    <text evidence="1">Belongs to the HIBADH-related family. NP60 subfamily.</text>
</comment>
<evidence type="ECO:0000259" key="6">
    <source>
        <dbReference type="Pfam" id="PF14833"/>
    </source>
</evidence>
<evidence type="ECO:0000313" key="8">
    <source>
        <dbReference type="Proteomes" id="UP000277212"/>
    </source>
</evidence>
<dbReference type="InterPro" id="IPR013328">
    <property type="entry name" value="6PGD_dom2"/>
</dbReference>
<dbReference type="SUPFAM" id="SSF51735">
    <property type="entry name" value="NAD(P)-binding Rossmann-fold domains"/>
    <property type="match status" value="1"/>
</dbReference>
<dbReference type="PANTHER" id="PTHR43580">
    <property type="entry name" value="OXIDOREDUCTASE GLYR1-RELATED"/>
    <property type="match status" value="1"/>
</dbReference>
<dbReference type="InterPro" id="IPR029154">
    <property type="entry name" value="HIBADH-like_NADP-bd"/>
</dbReference>
<evidence type="ECO:0000256" key="3">
    <source>
        <dbReference type="ARBA" id="ARBA00023027"/>
    </source>
</evidence>
<protein>
    <recommendedName>
        <fullName evidence="9">6-phosphogluconate dehydrogenase NADP-binding domain-containing protein</fullName>
    </recommendedName>
</protein>
<keyword evidence="8" id="KW-1185">Reference proteome</keyword>
<dbReference type="Gene3D" id="3.40.50.720">
    <property type="entry name" value="NAD(P)-binding Rossmann-like Domain"/>
    <property type="match status" value="1"/>
</dbReference>
<evidence type="ECO:0008006" key="9">
    <source>
        <dbReference type="Google" id="ProtNLM"/>
    </source>
</evidence>
<dbReference type="SUPFAM" id="SSF48179">
    <property type="entry name" value="6-phosphogluconate dehydrogenase C-terminal domain-like"/>
    <property type="match status" value="1"/>
</dbReference>
<dbReference type="Pfam" id="PF14833">
    <property type="entry name" value="NAD_binding_11"/>
    <property type="match status" value="1"/>
</dbReference>
<keyword evidence="2" id="KW-0560">Oxidoreductase</keyword>
<dbReference type="InterPro" id="IPR006115">
    <property type="entry name" value="6PGDH_NADP-bd"/>
</dbReference>
<dbReference type="Proteomes" id="UP000277212">
    <property type="component" value="Unassembled WGS sequence"/>
</dbReference>
<feature type="active site" evidence="4">
    <location>
        <position position="179"/>
    </location>
</feature>
<dbReference type="GO" id="GO:0050661">
    <property type="term" value="F:NADP binding"/>
    <property type="evidence" value="ECO:0007669"/>
    <property type="project" value="InterPro"/>
</dbReference>
<comment type="caution">
    <text evidence="7">The sequence shown here is derived from an EMBL/GenBank/DDBJ whole genome shotgun (WGS) entry which is preliminary data.</text>
</comment>